<reference evidence="2 5" key="2">
    <citation type="submission" date="2019-07" db="EMBL/GenBank/DDBJ databases">
        <title>Whole genome shotgun sequence of Myxococcus fulvus NBRC 100333.</title>
        <authorList>
            <person name="Hosoyama A."/>
            <person name="Uohara A."/>
            <person name="Ohji S."/>
            <person name="Ichikawa N."/>
        </authorList>
    </citation>
    <scope>NUCLEOTIDE SEQUENCE [LARGE SCALE GENOMIC DNA]</scope>
    <source>
        <strain evidence="2 5">NBRC 100333</strain>
    </source>
</reference>
<comment type="caution">
    <text evidence="2">The sequence shown here is derived from an EMBL/GenBank/DDBJ whole genome shotgun (WGS) entry which is preliminary data.</text>
</comment>
<feature type="region of interest" description="Disordered" evidence="1">
    <location>
        <begin position="435"/>
        <end position="479"/>
    </location>
</feature>
<dbReference type="OrthoDB" id="7548514at2"/>
<dbReference type="Proteomes" id="UP000183760">
    <property type="component" value="Unassembled WGS sequence"/>
</dbReference>
<reference evidence="3 4" key="1">
    <citation type="submission" date="2016-10" db="EMBL/GenBank/DDBJ databases">
        <authorList>
            <person name="Varghese N."/>
            <person name="Submissions S."/>
        </authorList>
    </citation>
    <scope>NUCLEOTIDE SEQUENCE [LARGE SCALE GENOMIC DNA]</scope>
    <source>
        <strain evidence="3 4">DSM 16525</strain>
    </source>
</reference>
<dbReference type="EMBL" id="BJXR01000013">
    <property type="protein sequence ID" value="GEN05999.1"/>
    <property type="molecule type" value="Genomic_DNA"/>
</dbReference>
<accession>A0A511SVS6</accession>
<dbReference type="STRING" id="1334629.MFUL124B02_35650"/>
<feature type="compositionally biased region" description="Basic and acidic residues" evidence="1">
    <location>
        <begin position="458"/>
        <end position="473"/>
    </location>
</feature>
<evidence type="ECO:0000313" key="4">
    <source>
        <dbReference type="Proteomes" id="UP000183760"/>
    </source>
</evidence>
<proteinExistence type="predicted"/>
<feature type="region of interest" description="Disordered" evidence="1">
    <location>
        <begin position="1"/>
        <end position="38"/>
    </location>
</feature>
<organism evidence="2 5">
    <name type="scientific">Myxococcus fulvus</name>
    <dbReference type="NCBI Taxonomy" id="33"/>
    <lineage>
        <taxon>Bacteria</taxon>
        <taxon>Pseudomonadati</taxon>
        <taxon>Myxococcota</taxon>
        <taxon>Myxococcia</taxon>
        <taxon>Myxococcales</taxon>
        <taxon>Cystobacterineae</taxon>
        <taxon>Myxococcaceae</taxon>
        <taxon>Myxococcus</taxon>
    </lineage>
</organism>
<keyword evidence="4" id="KW-1185">Reference proteome</keyword>
<evidence type="ECO:0000313" key="2">
    <source>
        <dbReference type="EMBL" id="GEN05999.1"/>
    </source>
</evidence>
<evidence type="ECO:0000313" key="5">
    <source>
        <dbReference type="Proteomes" id="UP000321514"/>
    </source>
</evidence>
<evidence type="ECO:0000256" key="1">
    <source>
        <dbReference type="SAM" id="MobiDB-lite"/>
    </source>
</evidence>
<feature type="compositionally biased region" description="Basic and acidic residues" evidence="1">
    <location>
        <begin position="1"/>
        <end position="12"/>
    </location>
</feature>
<evidence type="ECO:0000313" key="3">
    <source>
        <dbReference type="EMBL" id="SET61229.1"/>
    </source>
</evidence>
<protein>
    <submittedName>
        <fullName evidence="2">Uncharacterized protein</fullName>
    </submittedName>
</protein>
<dbReference type="RefSeq" id="WP_046716003.1">
    <property type="nucleotide sequence ID" value="NZ_BJXR01000013.1"/>
</dbReference>
<dbReference type="AlphaFoldDB" id="A0A511SVS6"/>
<sequence length="479" mass="53449">MSRARRAYERALDGPSRLRPGPRQQPGPAPHRNDGPARRYSYERLVTVDLRHTYFNGSEDRCPVLRCQPTPDTRVRMRDWGLLFLDEGTDFSVLFDSNRLDAFLSAVERRSQQGQWTWLSFVLVPETPYFVNFTDLPSDFQPNLYNLYFNNLGAHFVGSPPSPTDQPLHCEGSSVLPILLNPGEHVTADSRQRVVGTQVQVVLVSQAVDRVVVMDLSGQQVLCKPCSIPKSLLAQRTPYLITCAQVAQARAKGPDEEQRVGTVLYLDLAGVPEGLYTLQQLAADGQLLSQEVVLYTQAYPAPLGFVDLVLAKPSPQDTGLYPLCDVPPQGEGARVVPLELQLCFERRSTRWCYYVVPPKGVTYEQLRLVDTDPSQPVTFSGPTPHLIPGAGVTQRFLADQDLPLQERSTFVFELKGLRTQGLFENTLMSRVPVATPALVQPRSGPAPGKPRSTRPTRHTRDTRAAPEESRDYSDIFLNL</sequence>
<name>A0A511SVS6_MYXFU</name>
<dbReference type="Proteomes" id="UP000321514">
    <property type="component" value="Unassembled WGS sequence"/>
</dbReference>
<gene>
    <name evidence="2" type="ORF">MFU01_10360</name>
    <name evidence="3" type="ORF">SAMN05443572_102884</name>
</gene>
<dbReference type="EMBL" id="FOIB01000002">
    <property type="protein sequence ID" value="SET61229.1"/>
    <property type="molecule type" value="Genomic_DNA"/>
</dbReference>